<proteinExistence type="predicted"/>
<reference evidence="3" key="1">
    <citation type="submission" date="2015-07" db="EMBL/GenBank/DDBJ databases">
        <title>Draft genome sequence of a Pseudoalteromonas rubra strain, OCN096, isolated from Kaneohe Bay, Oahu, Hawaii.</title>
        <authorList>
            <person name="Beurmann S."/>
            <person name="Ushijima B."/>
            <person name="Belcaid M."/>
            <person name="Callahan S.M."/>
            <person name="Aeby G.S."/>
        </authorList>
    </citation>
    <scope>NUCLEOTIDE SEQUENCE [LARGE SCALE GENOMIC DNA]</scope>
    <source>
        <strain evidence="3">OCN096</strain>
    </source>
</reference>
<dbReference type="Proteomes" id="UP000036850">
    <property type="component" value="Unassembled WGS sequence"/>
</dbReference>
<dbReference type="InterPro" id="IPR031837">
    <property type="entry name" value="DUF5071"/>
</dbReference>
<dbReference type="Pfam" id="PF16804">
    <property type="entry name" value="DUF5071"/>
    <property type="match status" value="1"/>
</dbReference>
<evidence type="ECO:0000313" key="3">
    <source>
        <dbReference type="Proteomes" id="UP000036850"/>
    </source>
</evidence>
<dbReference type="EMBL" id="LFZX01000006">
    <property type="protein sequence ID" value="KNC68936.1"/>
    <property type="molecule type" value="Genomic_DNA"/>
</dbReference>
<dbReference type="PATRIC" id="fig|43658.6.peg.4859"/>
<gene>
    <name evidence="2" type="ORF">AC626_01500</name>
</gene>
<organism evidence="2 3">
    <name type="scientific">Pseudoalteromonas rubra</name>
    <dbReference type="NCBI Taxonomy" id="43658"/>
    <lineage>
        <taxon>Bacteria</taxon>
        <taxon>Pseudomonadati</taxon>
        <taxon>Pseudomonadota</taxon>
        <taxon>Gammaproteobacteria</taxon>
        <taxon>Alteromonadales</taxon>
        <taxon>Pseudoalteromonadaceae</taxon>
        <taxon>Pseudoalteromonas</taxon>
    </lineage>
</organism>
<sequence length="138" mass="15507">MNLNFVPQNKHDLGACKNLCNLTSGELTSHVEILLPWLQDMNWPVALPISEKLAEANIEIVPFINEVLAGDDEIWKCNVIEHLIMKLKPDVMELALAEVVRIINSPSKSEADEGVNLIAREAVFYYSHCVSRALRTEP</sequence>
<dbReference type="AlphaFoldDB" id="A0A0L0EWX2"/>
<dbReference type="OrthoDB" id="1846249at2"/>
<dbReference type="Gene3D" id="1.25.40.750">
    <property type="entry name" value="Domain of unknown function DUF5071"/>
    <property type="match status" value="1"/>
</dbReference>
<feature type="domain" description="DUF5071" evidence="1">
    <location>
        <begin position="6"/>
        <end position="122"/>
    </location>
</feature>
<comment type="caution">
    <text evidence="2">The sequence shown here is derived from an EMBL/GenBank/DDBJ whole genome shotgun (WGS) entry which is preliminary data.</text>
</comment>
<name>A0A0L0EWX2_9GAMM</name>
<accession>A0A0L0EWX2</accession>
<dbReference type="InterPro" id="IPR038692">
    <property type="entry name" value="Cthe_2751_sf"/>
</dbReference>
<protein>
    <recommendedName>
        <fullName evidence="1">DUF5071 domain-containing protein</fullName>
    </recommendedName>
</protein>
<evidence type="ECO:0000313" key="2">
    <source>
        <dbReference type="EMBL" id="KNC68936.1"/>
    </source>
</evidence>
<evidence type="ECO:0000259" key="1">
    <source>
        <dbReference type="Pfam" id="PF16804"/>
    </source>
</evidence>